<protein>
    <submittedName>
        <fullName evidence="3">Amidohydrolase family protein</fullName>
    </submittedName>
</protein>
<dbReference type="InterPro" id="IPR032465">
    <property type="entry name" value="ACMSD"/>
</dbReference>
<dbReference type="InterPro" id="IPR032466">
    <property type="entry name" value="Metal_Hydrolase"/>
</dbReference>
<accession>A0ABT3PQ26</accession>
<dbReference type="SUPFAM" id="SSF51556">
    <property type="entry name" value="Metallo-dependent hydrolases"/>
    <property type="match status" value="1"/>
</dbReference>
<sequence length="330" mass="38510">MIPIDSFSKIDAHIHFNADRTNVLQLADQFGFSLLSINTEVPEFPSVEKQHTLANDHHRKSEVDLAHAATVSTEGVFEEDWAEKAIANIKRRLAEGACGVKFWKNIGMSIQRPNGSFLMPDAPELEPIFSFLEEEQIPTLGHQGEPKNCWLPVDKMTVNSDREYFSAHPQYHMYKHDEYPDYWDHIEARDRILDRHPNLQFVGLHLASLEWNLDQVADRLDCYPNLAVDLAERQSHLYFHAAQDRQKVIDFFETYQDRIIYGTDIIDDPEQSPESINEELERRWTEHWQFFSSDKEMTSSQIDSSFKGLALPKEILEKIYRTNAEKRYNL</sequence>
<dbReference type="Gene3D" id="3.20.20.140">
    <property type="entry name" value="Metal-dependent hydrolases"/>
    <property type="match status" value="1"/>
</dbReference>
<reference evidence="3 4" key="1">
    <citation type="submission" date="2021-03" db="EMBL/GenBank/DDBJ databases">
        <title>Aliifodinibius sp. nov., a new bacterium isolated from saline soil.</title>
        <authorList>
            <person name="Galisteo C."/>
            <person name="De La Haba R."/>
            <person name="Sanchez-Porro C."/>
            <person name="Ventosa A."/>
        </authorList>
    </citation>
    <scope>NUCLEOTIDE SEQUENCE [LARGE SCALE GENOMIC DNA]</scope>
    <source>
        <strain evidence="3 4">1BSP15-2V2</strain>
    </source>
</reference>
<evidence type="ECO:0000313" key="3">
    <source>
        <dbReference type="EMBL" id="MCW9707969.1"/>
    </source>
</evidence>
<proteinExistence type="predicted"/>
<dbReference type="PANTHER" id="PTHR21240">
    <property type="entry name" value="2-AMINO-3-CARBOXYLMUCONATE-6-SEMIALDEHYDE DECARBOXYLASE"/>
    <property type="match status" value="1"/>
</dbReference>
<dbReference type="RefSeq" id="WP_265766755.1">
    <property type="nucleotide sequence ID" value="NZ_JAGGJA010000009.1"/>
</dbReference>
<evidence type="ECO:0000313" key="4">
    <source>
        <dbReference type="Proteomes" id="UP001207918"/>
    </source>
</evidence>
<evidence type="ECO:0000259" key="2">
    <source>
        <dbReference type="Pfam" id="PF04909"/>
    </source>
</evidence>
<gene>
    <name evidence="3" type="ORF">J6I44_13975</name>
</gene>
<evidence type="ECO:0000256" key="1">
    <source>
        <dbReference type="ARBA" id="ARBA00023239"/>
    </source>
</evidence>
<keyword evidence="1" id="KW-0456">Lyase</keyword>
<dbReference type="PANTHER" id="PTHR21240:SF28">
    <property type="entry name" value="ISO-OROTATE DECARBOXYLASE (EUROFUNG)"/>
    <property type="match status" value="1"/>
</dbReference>
<organism evidence="3 4">
    <name type="scientific">Fodinibius salsisoli</name>
    <dbReference type="NCBI Taxonomy" id="2820877"/>
    <lineage>
        <taxon>Bacteria</taxon>
        <taxon>Pseudomonadati</taxon>
        <taxon>Balneolota</taxon>
        <taxon>Balneolia</taxon>
        <taxon>Balneolales</taxon>
        <taxon>Balneolaceae</taxon>
        <taxon>Fodinibius</taxon>
    </lineage>
</organism>
<name>A0ABT3PQ26_9BACT</name>
<keyword evidence="4" id="KW-1185">Reference proteome</keyword>
<feature type="domain" description="Amidohydrolase-related" evidence="2">
    <location>
        <begin position="10"/>
        <end position="330"/>
    </location>
</feature>
<dbReference type="EMBL" id="JAGGJA010000009">
    <property type="protein sequence ID" value="MCW9707969.1"/>
    <property type="molecule type" value="Genomic_DNA"/>
</dbReference>
<dbReference type="InterPro" id="IPR006680">
    <property type="entry name" value="Amidohydro-rel"/>
</dbReference>
<dbReference type="Proteomes" id="UP001207918">
    <property type="component" value="Unassembled WGS sequence"/>
</dbReference>
<comment type="caution">
    <text evidence="3">The sequence shown here is derived from an EMBL/GenBank/DDBJ whole genome shotgun (WGS) entry which is preliminary data.</text>
</comment>
<dbReference type="Pfam" id="PF04909">
    <property type="entry name" value="Amidohydro_2"/>
    <property type="match status" value="1"/>
</dbReference>